<dbReference type="Gene3D" id="3.40.50.2020">
    <property type="match status" value="1"/>
</dbReference>
<dbReference type="InterPro" id="IPR029057">
    <property type="entry name" value="PRTase-like"/>
</dbReference>
<gene>
    <name evidence="3" type="ORF">ACFSRZ_14695</name>
</gene>
<dbReference type="SUPFAM" id="SSF53271">
    <property type="entry name" value="PRTase-like"/>
    <property type="match status" value="1"/>
</dbReference>
<dbReference type="InterPro" id="IPR000836">
    <property type="entry name" value="PRTase_dom"/>
</dbReference>
<evidence type="ECO:0000256" key="1">
    <source>
        <dbReference type="ARBA" id="ARBA00008007"/>
    </source>
</evidence>
<organism evidence="3 4">
    <name type="scientific">Pseudotenacibaculum haliotis</name>
    <dbReference type="NCBI Taxonomy" id="1862138"/>
    <lineage>
        <taxon>Bacteria</taxon>
        <taxon>Pseudomonadati</taxon>
        <taxon>Bacteroidota</taxon>
        <taxon>Flavobacteriia</taxon>
        <taxon>Flavobacteriales</taxon>
        <taxon>Flavobacteriaceae</taxon>
        <taxon>Pseudotenacibaculum</taxon>
    </lineage>
</organism>
<dbReference type="InterPro" id="IPR051910">
    <property type="entry name" value="ComF/GntX_DNA_util-trans"/>
</dbReference>
<dbReference type="CDD" id="cd06223">
    <property type="entry name" value="PRTases_typeI"/>
    <property type="match status" value="1"/>
</dbReference>
<dbReference type="Pfam" id="PF00156">
    <property type="entry name" value="Pribosyltran"/>
    <property type="match status" value="1"/>
</dbReference>
<evidence type="ECO:0000313" key="3">
    <source>
        <dbReference type="EMBL" id="MFD2568623.1"/>
    </source>
</evidence>
<dbReference type="PANTHER" id="PTHR47505">
    <property type="entry name" value="DNA UTILIZATION PROTEIN YHGH"/>
    <property type="match status" value="1"/>
</dbReference>
<comment type="similarity">
    <text evidence="1">Belongs to the ComF/GntX family.</text>
</comment>
<dbReference type="Proteomes" id="UP001597508">
    <property type="component" value="Unassembled WGS sequence"/>
</dbReference>
<evidence type="ECO:0000313" key="4">
    <source>
        <dbReference type="Proteomes" id="UP001597508"/>
    </source>
</evidence>
<reference evidence="4" key="1">
    <citation type="journal article" date="2019" name="Int. J. Syst. Evol. Microbiol.">
        <title>The Global Catalogue of Microorganisms (GCM) 10K type strain sequencing project: providing services to taxonomists for standard genome sequencing and annotation.</title>
        <authorList>
            <consortium name="The Broad Institute Genomics Platform"/>
            <consortium name="The Broad Institute Genome Sequencing Center for Infectious Disease"/>
            <person name="Wu L."/>
            <person name="Ma J."/>
        </authorList>
    </citation>
    <scope>NUCLEOTIDE SEQUENCE [LARGE SCALE GENOMIC DNA]</scope>
    <source>
        <strain evidence="4">KCTC 52127</strain>
    </source>
</reference>
<evidence type="ECO:0000259" key="2">
    <source>
        <dbReference type="Pfam" id="PF00156"/>
    </source>
</evidence>
<proteinExistence type="inferred from homology"/>
<keyword evidence="4" id="KW-1185">Reference proteome</keyword>
<dbReference type="RefSeq" id="WP_379667331.1">
    <property type="nucleotide sequence ID" value="NZ_JBHULH010000012.1"/>
</dbReference>
<accession>A0ABW5LUY1</accession>
<feature type="domain" description="Phosphoribosyltransferase" evidence="2">
    <location>
        <begin position="137"/>
        <end position="222"/>
    </location>
</feature>
<dbReference type="EMBL" id="JBHULH010000012">
    <property type="protein sequence ID" value="MFD2568623.1"/>
    <property type="molecule type" value="Genomic_DNA"/>
</dbReference>
<sequence length="228" mass="26185">MKFLRHLLDIFYPNMCVCCERMLIDQEKIVCLFCLFDLPLIGHENYHSNEITRIFKGRIPIEKGASLLYYTETGKAKKLIHELKYKNRQDIGSFIGILLGKKLKDSCFSHDIDCIIPVPLHSKKLRQRGYNQLTQFGKSLSTILGVEYCDQVLQRVSFTKTQTFKKRLDRFSNTDSKFIVENTKNMIGKHVLLIDDVVTTGATLESCSLELLKVENVKISLVTMAVTV</sequence>
<comment type="caution">
    <text evidence="3">The sequence shown here is derived from an EMBL/GenBank/DDBJ whole genome shotgun (WGS) entry which is preliminary data.</text>
</comment>
<name>A0ABW5LUY1_9FLAO</name>
<dbReference type="PANTHER" id="PTHR47505:SF1">
    <property type="entry name" value="DNA UTILIZATION PROTEIN YHGH"/>
    <property type="match status" value="1"/>
</dbReference>
<protein>
    <submittedName>
        <fullName evidence="3">ComF family protein</fullName>
    </submittedName>
</protein>